<name>A0ACB8WX66_9TELE</name>
<reference evidence="1" key="1">
    <citation type="submission" date="2022-04" db="EMBL/GenBank/DDBJ databases">
        <title>Jade perch genome.</title>
        <authorList>
            <person name="Chao B."/>
        </authorList>
    </citation>
    <scope>NUCLEOTIDE SEQUENCE</scope>
    <source>
        <strain evidence="1">CB-2022</strain>
    </source>
</reference>
<keyword evidence="2" id="KW-1185">Reference proteome</keyword>
<evidence type="ECO:0000313" key="1">
    <source>
        <dbReference type="EMBL" id="KAI3372409.1"/>
    </source>
</evidence>
<proteinExistence type="predicted"/>
<accession>A0ACB8WX66</accession>
<sequence>GSMFGLEQFGSQINSRNPGQSERNINQQRLNMGSHYKSPGFHAGGPPGAVEPGMGPLSEPQMLGLNMNMNGEQYGGFHPRGHSDMHAGGGLQQQQQQQGPMHGFFNNQQPHQGHPHGHQPHPHQPHPHFSGNFGGSEQGSSCLHGGRLMGYNNNGMGPQQGFGEGFDPLAEGQAGDGFPQQQQQQQRSGNMPDFQHHGPPSGSHAVPAPCLPLDQSPNRAASFHGLPSSSSSSSESHGLEPRRMPNQGAVEGLEYNFPSEPPAGHFDVHVFSPSESESQLPHFGPGRPVPSGNFPGNPGMPRTPGMQGISKGHQPPPQPQQPQHGVFFERFGNGRKVPVGMEPGVNARHPLMQQQQQAGLIARQNSCPPGLPRPPQAEPGSTNPNILDGGVMMPGQHNQFEYPIHRLENRGLHPYGDPMFNMQQPAPPPSQQPPNQRLQHFDSPYMNMAKRPRFDFPNAHGGEGWCGGMDNHLSPSAYPGLPGDFTPPVSEGFPPGPLQHPGPEQQSLQQRQNAAMMIKQMASRNQQQRMRQPSLQQLGHHGDVPPGPMAHGGPVGSMPQPNFDRENGGRMPNIDGQNPHVTQENSWFQGSHPPGEMMSRRMGGAGNESGPHDMGLQQNGAGMMFRPAMGMQEPMRIPGDGHVQALHSPGMHSQFSGNMGNLSQMQSPGAGTGHPNAPAERRPADFPAPPMGAQPTFPYGGPNRQGPAHGAPQGVSTSPGTYPSQSEFPPGQRSSVSKLGALSLGNFSKTSTKDSVFGQSCLAALSTACQNMIASLGAPNLNVTFNKKNQNEGKRKLSQTEQDINSSTSNGTGSAGPEYFQSSTSQNSQMPGTGNSNSKPASQSQTVQGEASALSPNYNMDATPCIEGKATTGSGRGRGRRKRDSGHVSPGIFFSSDNGNPVVSPGQQTPSAGVGERGGGTPHEKHLQSPSWGKGGDLMLGDQADLMSSLDSGIQSVAKSDSSSPRVDFPDDVSTHYGNEDEVSSSSDAGGASVAKPNRSPMITGSPKMQRSDHGLINGQKPLGMGINNHTTSTPDSYGLNAGGGTGASGVSHPGTPGVEQVRTPSSTSGQEEIHPLEILQAQIQLQRQQFSISEDQPLAMKNSKKNGDCPSQNGDNELASCSPDAGKGSMGTIDLDTLMAEQHATWYVPSDKAMMDGSEDDKAMGPWEKNKSQNNSKEESELSQSKAGAGAPGGGGGGGSSGGNHLQCLSVHCTDELGDIQSTSLVSVALSSLFASTKSLSQPYGQTSNIPYTRVPSELSSAVIARYPVTSLSSETPRAALRLSTGSIPSPPQVSHPHSTLLPRSLPKPCPHSPVLAPHAGANFRASSLDPSIQLEVSLHPCLAQEHLSWMCSTERSNTPPGHVKGVLEGREGGALGKTLLFPPLSICSLTSAILHYDSCVFKGGRMSVIGRDVMERGAPPWGWEAPSAREVPLLLSRWIVVTGVDVGCECRSSMVITAGIQRSGRKDNRGLRARACQKSSMLAGLEIVLGSNVWRERRSPT</sequence>
<dbReference type="Proteomes" id="UP000831701">
    <property type="component" value="Chromosome 5"/>
</dbReference>
<feature type="non-terminal residue" evidence="1">
    <location>
        <position position="1503"/>
    </location>
</feature>
<gene>
    <name evidence="1" type="ORF">L3Q82_022897</name>
</gene>
<dbReference type="EMBL" id="CM041535">
    <property type="protein sequence ID" value="KAI3372409.1"/>
    <property type="molecule type" value="Genomic_DNA"/>
</dbReference>
<feature type="non-terminal residue" evidence="1">
    <location>
        <position position="1"/>
    </location>
</feature>
<evidence type="ECO:0000313" key="2">
    <source>
        <dbReference type="Proteomes" id="UP000831701"/>
    </source>
</evidence>
<comment type="caution">
    <text evidence="1">The sequence shown here is derived from an EMBL/GenBank/DDBJ whole genome shotgun (WGS) entry which is preliminary data.</text>
</comment>
<organism evidence="1 2">
    <name type="scientific">Scortum barcoo</name>
    <name type="common">barcoo grunter</name>
    <dbReference type="NCBI Taxonomy" id="214431"/>
    <lineage>
        <taxon>Eukaryota</taxon>
        <taxon>Metazoa</taxon>
        <taxon>Chordata</taxon>
        <taxon>Craniata</taxon>
        <taxon>Vertebrata</taxon>
        <taxon>Euteleostomi</taxon>
        <taxon>Actinopterygii</taxon>
        <taxon>Neopterygii</taxon>
        <taxon>Teleostei</taxon>
        <taxon>Neoteleostei</taxon>
        <taxon>Acanthomorphata</taxon>
        <taxon>Eupercaria</taxon>
        <taxon>Centrarchiformes</taxon>
        <taxon>Terapontoidei</taxon>
        <taxon>Terapontidae</taxon>
        <taxon>Scortum</taxon>
    </lineage>
</organism>
<protein>
    <submittedName>
        <fullName evidence="1">Uncharacterized protein</fullName>
    </submittedName>
</protein>